<reference evidence="2" key="1">
    <citation type="submission" date="2010-08" db="EMBL/GenBank/DDBJ databases">
        <authorList>
            <person name="Muzny D."/>
            <person name="Qin X."/>
            <person name="Buhay C."/>
            <person name="Dugan-Rocha S."/>
            <person name="Ding Y."/>
            <person name="Chen G."/>
            <person name="Hawes A."/>
            <person name="Holder M."/>
            <person name="Jhangiani S."/>
            <person name="Johnson A."/>
            <person name="Khan Z."/>
            <person name="Li Z."/>
            <person name="Liu W."/>
            <person name="Liu X."/>
            <person name="Perez L."/>
            <person name="Shen H."/>
            <person name="Wang Q."/>
            <person name="Watt J."/>
            <person name="Xi L."/>
            <person name="Xin Y."/>
            <person name="Zhou J."/>
            <person name="Deng J."/>
            <person name="Jiang H."/>
            <person name="Liu Y."/>
            <person name="Qu J."/>
            <person name="Song X.-Z."/>
            <person name="Zhang L."/>
            <person name="Villasana D."/>
            <person name="Johnson A."/>
            <person name="Liu J."/>
            <person name="Liyanage D."/>
            <person name="Lorensuhewa L."/>
            <person name="Robinson T."/>
            <person name="Song A."/>
            <person name="Song B.-B."/>
            <person name="Dinh H."/>
            <person name="Thornton R."/>
            <person name="Coyle M."/>
            <person name="Francisco L."/>
            <person name="Jackson L."/>
            <person name="Javaid M."/>
            <person name="Korchina V."/>
            <person name="Kovar C."/>
            <person name="Mata R."/>
            <person name="Mathew T."/>
            <person name="Ngo R."/>
            <person name="Nguyen L."/>
            <person name="Nguyen N."/>
            <person name="Okwuonu G."/>
            <person name="Ongeri F."/>
            <person name="Pham C."/>
            <person name="Simmons D."/>
            <person name="Wilczek-Boney K."/>
            <person name="Hale W."/>
            <person name="Jakkamsetti A."/>
            <person name="Pham P."/>
            <person name="Ruth R."/>
            <person name="San Lucas F."/>
            <person name="Warren J."/>
            <person name="Zhang J."/>
            <person name="Zhao Z."/>
            <person name="Zhou C."/>
            <person name="Zhu D."/>
            <person name="Lee S."/>
            <person name="Bess C."/>
            <person name="Blankenburg K."/>
            <person name="Forbes L."/>
            <person name="Fu Q."/>
            <person name="Gubbala S."/>
            <person name="Hirani K."/>
            <person name="Jayaseelan J.C."/>
            <person name="Lara F."/>
            <person name="Munidasa M."/>
            <person name="Palculict T."/>
            <person name="Patil S."/>
            <person name="Pu L.-L."/>
            <person name="Saada N."/>
            <person name="Tang L."/>
            <person name="Weissenberger G."/>
            <person name="Zhu Y."/>
            <person name="Hemphill L."/>
            <person name="Shang Y."/>
            <person name="Youmans B."/>
            <person name="Ayvaz T."/>
            <person name="Ross M."/>
            <person name="Santibanez J."/>
            <person name="Aqrawi P."/>
            <person name="Gross S."/>
            <person name="Joshi V."/>
            <person name="Fowler G."/>
            <person name="Nazareth L."/>
            <person name="Reid J."/>
            <person name="Worley K."/>
            <person name="Petrosino J."/>
            <person name="Highlander S."/>
            <person name="Gibbs R."/>
        </authorList>
    </citation>
    <scope>NUCLEOTIDE SEQUENCE [LARGE SCALE GENOMIC DNA]</scope>
    <source>
        <strain evidence="2">DSM 15272</strain>
    </source>
</reference>
<dbReference type="PANTHER" id="PTHR30319:SF1">
    <property type="entry name" value="TRANSCRIPTIONAL REPRESSOR PAAX"/>
    <property type="match status" value="1"/>
</dbReference>
<evidence type="ECO:0000259" key="1">
    <source>
        <dbReference type="Pfam" id="PF07848"/>
    </source>
</evidence>
<organism evidence="2 3">
    <name type="scientific">Aeromicrobium marinum DSM 15272</name>
    <dbReference type="NCBI Taxonomy" id="585531"/>
    <lineage>
        <taxon>Bacteria</taxon>
        <taxon>Bacillati</taxon>
        <taxon>Actinomycetota</taxon>
        <taxon>Actinomycetes</taxon>
        <taxon>Propionibacteriales</taxon>
        <taxon>Nocardioidaceae</taxon>
        <taxon>Aeromicrobium</taxon>
    </lineage>
</organism>
<name>E2S8U6_9ACTN</name>
<keyword evidence="3" id="KW-1185">Reference proteome</keyword>
<dbReference type="RefSeq" id="WP_007079332.1">
    <property type="nucleotide sequence ID" value="NZ_CM001024.1"/>
</dbReference>
<dbReference type="AlphaFoldDB" id="E2S8U6"/>
<accession>E2S8U6</accession>
<protein>
    <submittedName>
        <fullName evidence="2">PaaX-like protein C-terminal domain protein</fullName>
    </submittedName>
</protein>
<gene>
    <name evidence="2" type="ORF">HMPREF0063_10454</name>
</gene>
<feature type="domain" description="Transcriptional repressor PaaX-like N-terminal" evidence="1">
    <location>
        <begin position="15"/>
        <end position="73"/>
    </location>
</feature>
<dbReference type="OrthoDB" id="2270427at2"/>
<dbReference type="HOGENOM" id="CLU_1137120_0_0_11"/>
<dbReference type="Pfam" id="PF07848">
    <property type="entry name" value="PaaX"/>
    <property type="match status" value="1"/>
</dbReference>
<dbReference type="PANTHER" id="PTHR30319">
    <property type="entry name" value="PHENYLACETIC ACID REGULATOR-RELATED TRANSCRIPTIONAL REPRESSOR"/>
    <property type="match status" value="1"/>
</dbReference>
<sequence length="242" mass="26050">MDAPLAPVTTGSLTARSVVLSLLLGAHPARLPVRHLLALGEEFGISPSTLRVALSRMVAAGDLTNEGAVYALTPRHLARQAAQDADLDPVELPYDGTWDLVVVTGTGRDAATRADHRAVMRARRMAELREGVWTRPATLDVVAPIGPDVEVFAARPASDVDLAGRLWDLPAWAAVADTLLATAHGGATLATRFVNAAAIVRHLRTDPVLPPSLRPRHWPAAELRRAYETFRTELTDLHEEIA</sequence>
<dbReference type="eggNOG" id="COG3327">
    <property type="taxonomic scope" value="Bacteria"/>
</dbReference>
<dbReference type="Gene3D" id="1.20.58.1460">
    <property type="match status" value="1"/>
</dbReference>
<dbReference type="InterPro" id="IPR012906">
    <property type="entry name" value="PaaX-like_N"/>
</dbReference>
<dbReference type="Proteomes" id="UP000003111">
    <property type="component" value="Unassembled WGS sequence"/>
</dbReference>
<dbReference type="EMBL" id="ACLF03000002">
    <property type="protein sequence ID" value="EFQ84601.1"/>
    <property type="molecule type" value="Genomic_DNA"/>
</dbReference>
<evidence type="ECO:0000313" key="3">
    <source>
        <dbReference type="Proteomes" id="UP000003111"/>
    </source>
</evidence>
<dbReference type="InterPro" id="IPR036388">
    <property type="entry name" value="WH-like_DNA-bd_sf"/>
</dbReference>
<comment type="caution">
    <text evidence="2">The sequence shown here is derived from an EMBL/GenBank/DDBJ whole genome shotgun (WGS) entry which is preliminary data.</text>
</comment>
<dbReference type="Gene3D" id="3.30.70.2650">
    <property type="match status" value="1"/>
</dbReference>
<evidence type="ECO:0000313" key="2">
    <source>
        <dbReference type="EMBL" id="EFQ84601.1"/>
    </source>
</evidence>
<dbReference type="GO" id="GO:0006351">
    <property type="term" value="P:DNA-templated transcription"/>
    <property type="evidence" value="ECO:0007669"/>
    <property type="project" value="TreeGrafter"/>
</dbReference>
<dbReference type="STRING" id="585531.HMPREF0063_10454"/>
<dbReference type="Gene3D" id="1.10.10.10">
    <property type="entry name" value="Winged helix-like DNA-binding domain superfamily/Winged helix DNA-binding domain"/>
    <property type="match status" value="1"/>
</dbReference>
<proteinExistence type="predicted"/>